<dbReference type="PANTHER" id="PTHR41252">
    <property type="entry name" value="BLR2505 PROTEIN"/>
    <property type="match status" value="1"/>
</dbReference>
<feature type="region of interest" description="Disordered" evidence="1">
    <location>
        <begin position="130"/>
        <end position="161"/>
    </location>
</feature>
<dbReference type="InterPro" id="IPR032710">
    <property type="entry name" value="NTF2-like_dom_sf"/>
</dbReference>
<organism evidence="3 4">
    <name type="scientific">Calidithermus terrae</name>
    <dbReference type="NCBI Taxonomy" id="1408545"/>
    <lineage>
        <taxon>Bacteria</taxon>
        <taxon>Thermotogati</taxon>
        <taxon>Deinococcota</taxon>
        <taxon>Deinococci</taxon>
        <taxon>Thermales</taxon>
        <taxon>Thermaceae</taxon>
        <taxon>Calidithermus</taxon>
    </lineage>
</organism>
<evidence type="ECO:0000313" key="4">
    <source>
        <dbReference type="Proteomes" id="UP000265715"/>
    </source>
</evidence>
<dbReference type="Proteomes" id="UP000265715">
    <property type="component" value="Unassembled WGS sequence"/>
</dbReference>
<dbReference type="PANTHER" id="PTHR41252:SF1">
    <property type="entry name" value="BLR2505 PROTEIN"/>
    <property type="match status" value="1"/>
</dbReference>
<gene>
    <name evidence="3" type="ORF">Mterra_03197</name>
</gene>
<dbReference type="InterPro" id="IPR037401">
    <property type="entry name" value="SnoaL-like"/>
</dbReference>
<evidence type="ECO:0000256" key="1">
    <source>
        <dbReference type="SAM" id="MobiDB-lite"/>
    </source>
</evidence>
<dbReference type="RefSeq" id="WP_119316134.1">
    <property type="nucleotide sequence ID" value="NZ_QXDL01000178.1"/>
</dbReference>
<name>A0A399EGH7_9DEIN</name>
<comment type="caution">
    <text evidence="3">The sequence shown here is derived from an EMBL/GenBank/DDBJ whole genome shotgun (WGS) entry which is preliminary data.</text>
</comment>
<evidence type="ECO:0000313" key="3">
    <source>
        <dbReference type="EMBL" id="RIH81391.1"/>
    </source>
</evidence>
<dbReference type="Pfam" id="PF12680">
    <property type="entry name" value="SnoaL_2"/>
    <property type="match status" value="1"/>
</dbReference>
<reference evidence="3 4" key="1">
    <citation type="submission" date="2018-08" db="EMBL/GenBank/DDBJ databases">
        <title>Meiothermus terrae DSM 26712 genome sequencing project.</title>
        <authorList>
            <person name="Da Costa M.S."/>
            <person name="Albuquerque L."/>
            <person name="Raposo P."/>
            <person name="Froufe H.J.C."/>
            <person name="Barroso C.S."/>
            <person name="Egas C."/>
        </authorList>
    </citation>
    <scope>NUCLEOTIDE SEQUENCE [LARGE SCALE GENOMIC DNA]</scope>
    <source>
        <strain evidence="3 4">DSM 26712</strain>
    </source>
</reference>
<dbReference type="AlphaFoldDB" id="A0A399EGH7"/>
<dbReference type="SUPFAM" id="SSF54427">
    <property type="entry name" value="NTF2-like"/>
    <property type="match status" value="1"/>
</dbReference>
<keyword evidence="4" id="KW-1185">Reference proteome</keyword>
<protein>
    <submittedName>
        <fullName evidence="3">SnoaL-like domain protein</fullName>
    </submittedName>
</protein>
<accession>A0A399EGH7</accession>
<dbReference type="EMBL" id="QXDL01000178">
    <property type="protein sequence ID" value="RIH81391.1"/>
    <property type="molecule type" value="Genomic_DNA"/>
</dbReference>
<evidence type="ECO:0000259" key="2">
    <source>
        <dbReference type="Pfam" id="PF12680"/>
    </source>
</evidence>
<dbReference type="Gene3D" id="3.10.450.50">
    <property type="match status" value="1"/>
</dbReference>
<proteinExistence type="predicted"/>
<feature type="domain" description="SnoaL-like" evidence="2">
    <location>
        <begin position="7"/>
        <end position="121"/>
    </location>
</feature>
<dbReference type="OrthoDB" id="7876517at2"/>
<sequence length="161" mass="16983">MGNLATVQAIYAAFGKGDVPGILEHVSETVRWESWADNSAQRAGVPWLEARQGKQGVAGFFQALGSLAVVRDFRVLALMEGGDQVAAEVLIEFEVPATGGHVRDEEVHLWTFDGSGKVVRVRHYADTAKHIAAAKPPGGRPREGQADEGGLSAAPGSPRGG</sequence>